<dbReference type="EMBL" id="JAPDGR010001225">
    <property type="protein sequence ID" value="KAJ2984792.1"/>
    <property type="molecule type" value="Genomic_DNA"/>
</dbReference>
<organism evidence="1 2">
    <name type="scientific">Xylaria curta</name>
    <dbReference type="NCBI Taxonomy" id="42375"/>
    <lineage>
        <taxon>Eukaryota</taxon>
        <taxon>Fungi</taxon>
        <taxon>Dikarya</taxon>
        <taxon>Ascomycota</taxon>
        <taxon>Pezizomycotina</taxon>
        <taxon>Sordariomycetes</taxon>
        <taxon>Xylariomycetidae</taxon>
        <taxon>Xylariales</taxon>
        <taxon>Xylariaceae</taxon>
        <taxon>Xylaria</taxon>
    </lineage>
</organism>
<dbReference type="Proteomes" id="UP001143856">
    <property type="component" value="Unassembled WGS sequence"/>
</dbReference>
<protein>
    <submittedName>
        <fullName evidence="1">Uncharacterized protein</fullName>
    </submittedName>
</protein>
<name>A0ACC1NZN6_9PEZI</name>
<evidence type="ECO:0000313" key="2">
    <source>
        <dbReference type="Proteomes" id="UP001143856"/>
    </source>
</evidence>
<reference evidence="1" key="1">
    <citation type="submission" date="2022-10" db="EMBL/GenBank/DDBJ databases">
        <title>Genome Sequence of Xylaria curta.</title>
        <authorList>
            <person name="Buettner E."/>
        </authorList>
    </citation>
    <scope>NUCLEOTIDE SEQUENCE</scope>
    <source>
        <strain evidence="1">Babe10</strain>
    </source>
</reference>
<gene>
    <name evidence="1" type="ORF">NUW58_g5876</name>
</gene>
<sequence length="442" mass="49633">MSSRASSQDAESPASSPMRSSQRSTLVMRDRGRASDGASKRKRTLTNGAGPSTSRRRTHEPEPIADGDEDESDQYDPDQPLEERRKVQRGYRDLLRELQENTDDVSNPRSLFLHDTLTRANQLSHHVKQTGEAIIDSKFLVTAADISYRRAARLANGNVAQGIDVDEFVSKCITYMRLGAGIAQDDAPELTSTQQQRRQTARGPAEDSDGDEIGDEGDMMNWEHLGRFACVPNIRRPAVPGFLLGPLSVERKVRKVVKRSAPFRADNLRETRPEVLNAEDVQRAEKNDLTAICAKILRRLQEVQDEAQTEVEAAFERHGDAEVQRLMTKYGLRDTGGIDLLKFVINPKSFGQTVENMFYVSFLIRDGAIQIEFDENGLPSLQPTASQDPSATKRDAQRHQAVLSIDMQMWRDIIDAFNITEPIIEHRKEQSTQGPGARSWYS</sequence>
<accession>A0ACC1NZN6</accession>
<comment type="caution">
    <text evidence="1">The sequence shown here is derived from an EMBL/GenBank/DDBJ whole genome shotgun (WGS) entry which is preliminary data.</text>
</comment>
<keyword evidence="2" id="KW-1185">Reference proteome</keyword>
<evidence type="ECO:0000313" key="1">
    <source>
        <dbReference type="EMBL" id="KAJ2984792.1"/>
    </source>
</evidence>
<proteinExistence type="predicted"/>